<feature type="transmembrane region" description="Helical" evidence="1">
    <location>
        <begin position="12"/>
        <end position="32"/>
    </location>
</feature>
<dbReference type="EMBL" id="VSSQ01000460">
    <property type="protein sequence ID" value="MPL95270.1"/>
    <property type="molecule type" value="Genomic_DNA"/>
</dbReference>
<feature type="transmembrane region" description="Helical" evidence="1">
    <location>
        <begin position="138"/>
        <end position="156"/>
    </location>
</feature>
<gene>
    <name evidence="2" type="ORF">SDC9_41440</name>
</gene>
<feature type="transmembrane region" description="Helical" evidence="1">
    <location>
        <begin position="188"/>
        <end position="204"/>
    </location>
</feature>
<feature type="transmembrane region" description="Helical" evidence="1">
    <location>
        <begin position="426"/>
        <end position="447"/>
    </location>
</feature>
<feature type="transmembrane region" description="Helical" evidence="1">
    <location>
        <begin position="233"/>
        <end position="252"/>
    </location>
</feature>
<proteinExistence type="predicted"/>
<feature type="transmembrane region" description="Helical" evidence="1">
    <location>
        <begin position="210"/>
        <end position="226"/>
    </location>
</feature>
<dbReference type="AlphaFoldDB" id="A0A644VVM1"/>
<sequence length="482" mass="56330">MKNILNKINYSMLSVILFLLISIITLFIPPIIGMADNGDYYRIISQNDLYHLPKENEDIFFGYFNKSYGIYKYNNELETTLISTQSTFIKLAIFIDKLITKDDVFDIRFLSIIYIIIQAVALYFISRVLLEDINNKKYKVILVFLITIIFSDTAYIAYYNSFYGESVNICCFLYSIGIFLYMCKFNKFNINNLILFGISTYLLLGSKQQLSPIGILASILLVRVIFLKRDIKVRIVSIILIIFLITNSVYFYKSIKGDFDYINRYHAITRGVLLYEEEPDKILNNFDIYNQYSLLQNEIFFEKIPMVNPDDERLKEEFYSKYSVFSILLYYIKNPKALIKMCDLAFKNSYSIRPKVMGNYEKYEGKAYGKRSNFFVLWSSFKESIMPKGFIISAIYIFIYLIFSYKKYIKEFKLGNLEGLLFEEGLLYALIIGLSQIFISIIGAGDADLSKHVFMYNLSFDLMIVCLLSNIISKKDSKGRIK</sequence>
<name>A0A644VVM1_9ZZZZ</name>
<feature type="transmembrane region" description="Helical" evidence="1">
    <location>
        <begin position="385"/>
        <end position="405"/>
    </location>
</feature>
<feature type="transmembrane region" description="Helical" evidence="1">
    <location>
        <begin position="107"/>
        <end position="126"/>
    </location>
</feature>
<feature type="transmembrane region" description="Helical" evidence="1">
    <location>
        <begin position="453"/>
        <end position="472"/>
    </location>
</feature>
<keyword evidence="1" id="KW-0472">Membrane</keyword>
<evidence type="ECO:0008006" key="3">
    <source>
        <dbReference type="Google" id="ProtNLM"/>
    </source>
</evidence>
<organism evidence="2">
    <name type="scientific">bioreactor metagenome</name>
    <dbReference type="NCBI Taxonomy" id="1076179"/>
    <lineage>
        <taxon>unclassified sequences</taxon>
        <taxon>metagenomes</taxon>
        <taxon>ecological metagenomes</taxon>
    </lineage>
</organism>
<feature type="transmembrane region" description="Helical" evidence="1">
    <location>
        <begin position="162"/>
        <end position="181"/>
    </location>
</feature>
<evidence type="ECO:0000313" key="2">
    <source>
        <dbReference type="EMBL" id="MPL95270.1"/>
    </source>
</evidence>
<comment type="caution">
    <text evidence="2">The sequence shown here is derived from an EMBL/GenBank/DDBJ whole genome shotgun (WGS) entry which is preliminary data.</text>
</comment>
<protein>
    <recommendedName>
        <fullName evidence="3">Glycosyltransferase RgtA/B/C/D-like domain-containing protein</fullName>
    </recommendedName>
</protein>
<keyword evidence="1" id="KW-0812">Transmembrane</keyword>
<accession>A0A644VVM1</accession>
<keyword evidence="1" id="KW-1133">Transmembrane helix</keyword>
<evidence type="ECO:0000256" key="1">
    <source>
        <dbReference type="SAM" id="Phobius"/>
    </source>
</evidence>
<reference evidence="2" key="1">
    <citation type="submission" date="2019-08" db="EMBL/GenBank/DDBJ databases">
        <authorList>
            <person name="Kucharzyk K."/>
            <person name="Murdoch R.W."/>
            <person name="Higgins S."/>
            <person name="Loffler F."/>
        </authorList>
    </citation>
    <scope>NUCLEOTIDE SEQUENCE</scope>
</reference>